<dbReference type="GO" id="GO:0051787">
    <property type="term" value="F:misfolded protein binding"/>
    <property type="evidence" value="ECO:0007669"/>
    <property type="project" value="TreeGrafter"/>
</dbReference>
<dbReference type="PROSITE" id="PS50076">
    <property type="entry name" value="DNAJ_2"/>
    <property type="match status" value="1"/>
</dbReference>
<dbReference type="PANTHER" id="PTHR44360:SF1">
    <property type="entry name" value="DNAJ HOMOLOG SUBFAMILY B MEMBER 9"/>
    <property type="match status" value="1"/>
</dbReference>
<dbReference type="PANTHER" id="PTHR44360">
    <property type="entry name" value="DNAJ HOMOLOG SUBFAMILY B MEMBER 9"/>
    <property type="match status" value="1"/>
</dbReference>
<dbReference type="SUPFAM" id="SSF46565">
    <property type="entry name" value="Chaperone J-domain"/>
    <property type="match status" value="1"/>
</dbReference>
<dbReference type="GO" id="GO:0005783">
    <property type="term" value="C:endoplasmic reticulum"/>
    <property type="evidence" value="ECO:0007669"/>
    <property type="project" value="TreeGrafter"/>
</dbReference>
<dbReference type="GO" id="GO:0051087">
    <property type="term" value="F:protein-folding chaperone binding"/>
    <property type="evidence" value="ECO:0007669"/>
    <property type="project" value="TreeGrafter"/>
</dbReference>
<evidence type="ECO:0000313" key="3">
    <source>
        <dbReference type="EMBL" id="EGB02339.1"/>
    </source>
</evidence>
<dbReference type="OMA" id="AMESSWN"/>
<proteinExistence type="predicted"/>
<dbReference type="EMBL" id="GL833608">
    <property type="protein sequence ID" value="EGB02339.1"/>
    <property type="molecule type" value="Genomic_DNA"/>
</dbReference>
<dbReference type="InterPro" id="IPR018253">
    <property type="entry name" value="DnaJ_domain_CS"/>
</dbReference>
<feature type="non-terminal residue" evidence="3">
    <location>
        <position position="1"/>
    </location>
</feature>
<dbReference type="eggNOG" id="KOG0712">
    <property type="taxonomic scope" value="Eukaryota"/>
</dbReference>
<dbReference type="GO" id="GO:0036503">
    <property type="term" value="P:ERAD pathway"/>
    <property type="evidence" value="ECO:0007669"/>
    <property type="project" value="TreeGrafter"/>
</dbReference>
<dbReference type="Proteomes" id="UP000002729">
    <property type="component" value="Unassembled WGS sequence"/>
</dbReference>
<dbReference type="AlphaFoldDB" id="F0YRC0"/>
<accession>F0YRC0</accession>
<dbReference type="Gene3D" id="1.10.287.110">
    <property type="entry name" value="DnaJ domain"/>
    <property type="match status" value="1"/>
</dbReference>
<protein>
    <recommendedName>
        <fullName evidence="2">J domain-containing protein</fullName>
    </recommendedName>
</protein>
<keyword evidence="4" id="KW-1185">Reference proteome</keyword>
<dbReference type="InterPro" id="IPR051948">
    <property type="entry name" value="Hsp70_co-chaperone_J-domain"/>
</dbReference>
<reference evidence="3 4" key="1">
    <citation type="journal article" date="2011" name="Proc. Natl. Acad. Sci. U.S.A.">
        <title>Niche of harmful alga Aureococcus anophagefferens revealed through ecogenomics.</title>
        <authorList>
            <person name="Gobler C.J."/>
            <person name="Berry D.L."/>
            <person name="Dyhrman S.T."/>
            <person name="Wilhelm S.W."/>
            <person name="Salamov A."/>
            <person name="Lobanov A.V."/>
            <person name="Zhang Y."/>
            <person name="Collier J.L."/>
            <person name="Wurch L.L."/>
            <person name="Kustka A.B."/>
            <person name="Dill B.D."/>
            <person name="Shah M."/>
            <person name="VerBerkmoes N.C."/>
            <person name="Kuo A."/>
            <person name="Terry A."/>
            <person name="Pangilinan J."/>
            <person name="Lindquist E.A."/>
            <person name="Lucas S."/>
            <person name="Paulsen I.T."/>
            <person name="Hattenrath-Lehmann T.K."/>
            <person name="Talmage S.C."/>
            <person name="Walker E.A."/>
            <person name="Koch F."/>
            <person name="Burson A.M."/>
            <person name="Marcoval M.A."/>
            <person name="Tang Y.Z."/>
            <person name="Lecleir G.R."/>
            <person name="Coyne K.J."/>
            <person name="Berg G.M."/>
            <person name="Bertrand E.M."/>
            <person name="Saito M.A."/>
            <person name="Gladyshev V.N."/>
            <person name="Grigoriev I.V."/>
        </authorList>
    </citation>
    <scope>NUCLEOTIDE SEQUENCE [LARGE SCALE GENOMIC DNA]</scope>
    <source>
        <strain evidence="4">CCMP 1984</strain>
    </source>
</reference>
<dbReference type="PROSITE" id="PS00636">
    <property type="entry name" value="DNAJ_1"/>
    <property type="match status" value="1"/>
</dbReference>
<dbReference type="InParanoid" id="F0YRC0"/>
<feature type="non-terminal residue" evidence="3">
    <location>
        <position position="82"/>
    </location>
</feature>
<sequence length="82" mass="9261">SAGRVAAMESSWNMEKSPYDLLGVSEDATDGEIKTAYRDLAKLFHPDRNHGMASTKERADHFVKIKKAYDVLSDRGARRLYD</sequence>
<evidence type="ECO:0000259" key="2">
    <source>
        <dbReference type="PROSITE" id="PS50076"/>
    </source>
</evidence>
<keyword evidence="1" id="KW-0143">Chaperone</keyword>
<dbReference type="InterPro" id="IPR036869">
    <property type="entry name" value="J_dom_sf"/>
</dbReference>
<evidence type="ECO:0000256" key="1">
    <source>
        <dbReference type="ARBA" id="ARBA00023186"/>
    </source>
</evidence>
<dbReference type="PRINTS" id="PR00625">
    <property type="entry name" value="JDOMAIN"/>
</dbReference>
<gene>
    <name evidence="3" type="ORF">AURANDRAFT_9779</name>
</gene>
<dbReference type="Pfam" id="PF00226">
    <property type="entry name" value="DnaJ"/>
    <property type="match status" value="1"/>
</dbReference>
<dbReference type="GeneID" id="20229457"/>
<name>F0YRC0_AURAN</name>
<dbReference type="KEGG" id="aaf:AURANDRAFT_9779"/>
<organism evidence="4">
    <name type="scientific">Aureococcus anophagefferens</name>
    <name type="common">Harmful bloom alga</name>
    <dbReference type="NCBI Taxonomy" id="44056"/>
    <lineage>
        <taxon>Eukaryota</taxon>
        <taxon>Sar</taxon>
        <taxon>Stramenopiles</taxon>
        <taxon>Ochrophyta</taxon>
        <taxon>Pelagophyceae</taxon>
        <taxon>Pelagomonadales</taxon>
        <taxon>Pelagomonadaceae</taxon>
        <taxon>Aureococcus</taxon>
    </lineage>
</organism>
<dbReference type="OrthoDB" id="10250354at2759"/>
<evidence type="ECO:0000313" key="4">
    <source>
        <dbReference type="Proteomes" id="UP000002729"/>
    </source>
</evidence>
<dbReference type="SMART" id="SM00271">
    <property type="entry name" value="DnaJ"/>
    <property type="match status" value="1"/>
</dbReference>
<feature type="domain" description="J" evidence="2">
    <location>
        <begin position="17"/>
        <end position="82"/>
    </location>
</feature>
<dbReference type="RefSeq" id="XP_009042963.1">
    <property type="nucleotide sequence ID" value="XM_009044715.1"/>
</dbReference>
<dbReference type="CDD" id="cd06257">
    <property type="entry name" value="DnaJ"/>
    <property type="match status" value="1"/>
</dbReference>
<dbReference type="InterPro" id="IPR001623">
    <property type="entry name" value="DnaJ_domain"/>
</dbReference>